<keyword evidence="7" id="KW-1185">Reference proteome</keyword>
<dbReference type="InterPro" id="IPR031107">
    <property type="entry name" value="Small_HSP"/>
</dbReference>
<name>A0ABP0V088_9BRYO</name>
<gene>
    <name evidence="6" type="ORF">CSSPTR1EN2_LOCUS21918</name>
</gene>
<evidence type="ECO:0000259" key="5">
    <source>
        <dbReference type="PROSITE" id="PS01031"/>
    </source>
</evidence>
<dbReference type="PROSITE" id="PS01031">
    <property type="entry name" value="SHSP"/>
    <property type="match status" value="1"/>
</dbReference>
<dbReference type="EMBL" id="OZ019900">
    <property type="protein sequence ID" value="CAK9234005.1"/>
    <property type="molecule type" value="Genomic_DNA"/>
</dbReference>
<evidence type="ECO:0000313" key="7">
    <source>
        <dbReference type="Proteomes" id="UP001497512"/>
    </source>
</evidence>
<accession>A0ABP0V088</accession>
<evidence type="ECO:0000256" key="3">
    <source>
        <dbReference type="RuleBase" id="RU003616"/>
    </source>
</evidence>
<evidence type="ECO:0000256" key="1">
    <source>
        <dbReference type="ARBA" id="ARBA00023016"/>
    </source>
</evidence>
<dbReference type="Pfam" id="PF00011">
    <property type="entry name" value="HSP20"/>
    <property type="match status" value="1"/>
</dbReference>
<feature type="domain" description="SHSP" evidence="5">
    <location>
        <begin position="38"/>
        <end position="153"/>
    </location>
</feature>
<keyword evidence="1" id="KW-0346">Stress response</keyword>
<dbReference type="PANTHER" id="PTHR11527">
    <property type="entry name" value="HEAT-SHOCK PROTEIN 20 FAMILY MEMBER"/>
    <property type="match status" value="1"/>
</dbReference>
<sequence length="184" mass="19860">MAVVPFFGRTGTSLWDLDPFDTALTFFDNAPTRALARDARAIASTNVDWVETPEAHIFRVDLPGVARNNIEVTIEDDRTLKISGERVKEEVKEGDTWHVVERVRGAFVRKFKLPENVKLDQIKAEVNNGVLQIVVPKAEKKAQEPRSIEIGQGQPQSLEGGASQAGAPAATTTAGGATAAAARA</sequence>
<feature type="region of interest" description="Disordered" evidence="4">
    <location>
        <begin position="142"/>
        <end position="184"/>
    </location>
</feature>
<organism evidence="6 7">
    <name type="scientific">Sphagnum troendelagicum</name>
    <dbReference type="NCBI Taxonomy" id="128251"/>
    <lineage>
        <taxon>Eukaryota</taxon>
        <taxon>Viridiplantae</taxon>
        <taxon>Streptophyta</taxon>
        <taxon>Embryophyta</taxon>
        <taxon>Bryophyta</taxon>
        <taxon>Sphagnophytina</taxon>
        <taxon>Sphagnopsida</taxon>
        <taxon>Sphagnales</taxon>
        <taxon>Sphagnaceae</taxon>
        <taxon>Sphagnum</taxon>
    </lineage>
</organism>
<evidence type="ECO:0000256" key="2">
    <source>
        <dbReference type="PROSITE-ProRule" id="PRU00285"/>
    </source>
</evidence>
<reference evidence="6" key="1">
    <citation type="submission" date="2024-02" db="EMBL/GenBank/DDBJ databases">
        <authorList>
            <consortium name="ELIXIR-Norway"/>
            <consortium name="Elixir Norway"/>
        </authorList>
    </citation>
    <scope>NUCLEOTIDE SEQUENCE</scope>
</reference>
<protein>
    <recommendedName>
        <fullName evidence="5">SHSP domain-containing protein</fullName>
    </recommendedName>
</protein>
<dbReference type="InterPro" id="IPR008978">
    <property type="entry name" value="HSP20-like_chaperone"/>
</dbReference>
<proteinExistence type="inferred from homology"/>
<dbReference type="CDD" id="cd06472">
    <property type="entry name" value="ACD_ScHsp26_like"/>
    <property type="match status" value="1"/>
</dbReference>
<comment type="similarity">
    <text evidence="2 3">Belongs to the small heat shock protein (HSP20) family.</text>
</comment>
<feature type="compositionally biased region" description="Low complexity" evidence="4">
    <location>
        <begin position="160"/>
        <end position="184"/>
    </location>
</feature>
<dbReference type="SUPFAM" id="SSF49764">
    <property type="entry name" value="HSP20-like chaperones"/>
    <property type="match status" value="1"/>
</dbReference>
<dbReference type="Proteomes" id="UP001497512">
    <property type="component" value="Chromosome 8"/>
</dbReference>
<evidence type="ECO:0000313" key="6">
    <source>
        <dbReference type="EMBL" id="CAK9234005.1"/>
    </source>
</evidence>
<evidence type="ECO:0000256" key="4">
    <source>
        <dbReference type="SAM" id="MobiDB-lite"/>
    </source>
</evidence>
<dbReference type="Gene3D" id="2.60.40.790">
    <property type="match status" value="1"/>
</dbReference>
<dbReference type="InterPro" id="IPR002068">
    <property type="entry name" value="A-crystallin/Hsp20_dom"/>
</dbReference>